<name>A0A5B7IH61_PORTR</name>
<evidence type="ECO:0000256" key="1">
    <source>
        <dbReference type="SAM" id="MobiDB-lite"/>
    </source>
</evidence>
<comment type="caution">
    <text evidence="2">The sequence shown here is derived from an EMBL/GenBank/DDBJ whole genome shotgun (WGS) entry which is preliminary data.</text>
</comment>
<protein>
    <submittedName>
        <fullName evidence="2">Uncharacterized protein</fullName>
    </submittedName>
</protein>
<sequence>MSKKVERGGKYRKRTVEQERKLKTKLGVHSGYSGHPLSRCEPRSGKVGIQGCRQREGGSGVGMGEGVVELARYRVRKRRILVPLTDRTLVGSLFYCR</sequence>
<proteinExistence type="predicted"/>
<keyword evidence="3" id="KW-1185">Reference proteome</keyword>
<reference evidence="2 3" key="1">
    <citation type="submission" date="2019-05" db="EMBL/GenBank/DDBJ databases">
        <title>Another draft genome of Portunus trituberculatus and its Hox gene families provides insights of decapod evolution.</title>
        <authorList>
            <person name="Jeong J.-H."/>
            <person name="Song I."/>
            <person name="Kim S."/>
            <person name="Choi T."/>
            <person name="Kim D."/>
            <person name="Ryu S."/>
            <person name="Kim W."/>
        </authorList>
    </citation>
    <scope>NUCLEOTIDE SEQUENCE [LARGE SCALE GENOMIC DNA]</scope>
    <source>
        <tissue evidence="2">Muscle</tissue>
    </source>
</reference>
<accession>A0A5B7IH61</accession>
<dbReference type="Proteomes" id="UP000324222">
    <property type="component" value="Unassembled WGS sequence"/>
</dbReference>
<dbReference type="AlphaFoldDB" id="A0A5B7IH61"/>
<feature type="region of interest" description="Disordered" evidence="1">
    <location>
        <begin position="27"/>
        <end position="55"/>
    </location>
</feature>
<evidence type="ECO:0000313" key="2">
    <source>
        <dbReference type="EMBL" id="MPC79854.1"/>
    </source>
</evidence>
<evidence type="ECO:0000313" key="3">
    <source>
        <dbReference type="Proteomes" id="UP000324222"/>
    </source>
</evidence>
<gene>
    <name evidence="2" type="ORF">E2C01_074407</name>
</gene>
<organism evidence="2 3">
    <name type="scientific">Portunus trituberculatus</name>
    <name type="common">Swimming crab</name>
    <name type="synonym">Neptunus trituberculatus</name>
    <dbReference type="NCBI Taxonomy" id="210409"/>
    <lineage>
        <taxon>Eukaryota</taxon>
        <taxon>Metazoa</taxon>
        <taxon>Ecdysozoa</taxon>
        <taxon>Arthropoda</taxon>
        <taxon>Crustacea</taxon>
        <taxon>Multicrustacea</taxon>
        <taxon>Malacostraca</taxon>
        <taxon>Eumalacostraca</taxon>
        <taxon>Eucarida</taxon>
        <taxon>Decapoda</taxon>
        <taxon>Pleocyemata</taxon>
        <taxon>Brachyura</taxon>
        <taxon>Eubrachyura</taxon>
        <taxon>Portunoidea</taxon>
        <taxon>Portunidae</taxon>
        <taxon>Portuninae</taxon>
        <taxon>Portunus</taxon>
    </lineage>
</organism>
<dbReference type="EMBL" id="VSRR010052275">
    <property type="protein sequence ID" value="MPC79854.1"/>
    <property type="molecule type" value="Genomic_DNA"/>
</dbReference>